<evidence type="ECO:0000313" key="2">
    <source>
        <dbReference type="EMBL" id="QPV64961.1"/>
    </source>
</evidence>
<gene>
    <name evidence="2" type="ORF">I7X12_10275</name>
</gene>
<feature type="transmembrane region" description="Helical" evidence="1">
    <location>
        <begin position="7"/>
        <end position="26"/>
    </location>
</feature>
<sequence length="68" mass="7918">MSIEVEGYELLFLYYLLMSALVAWYTRDYHSNGTLIYVLLTIGALSLIYLRQKGPESVQRLIRLSDDE</sequence>
<keyword evidence="3" id="KW-1185">Reference proteome</keyword>
<dbReference type="EMBL" id="CP065856">
    <property type="protein sequence ID" value="QPV64961.1"/>
    <property type="molecule type" value="Genomic_DNA"/>
</dbReference>
<name>A0A7U3WBG6_9EURY</name>
<organism evidence="2 3">
    <name type="scientific">Halosimplex litoreum</name>
    <dbReference type="NCBI Taxonomy" id="1198301"/>
    <lineage>
        <taxon>Archaea</taxon>
        <taxon>Methanobacteriati</taxon>
        <taxon>Methanobacteriota</taxon>
        <taxon>Stenosarchaea group</taxon>
        <taxon>Halobacteria</taxon>
        <taxon>Halobacteriales</taxon>
        <taxon>Haloarculaceae</taxon>
        <taxon>Halosimplex</taxon>
    </lineage>
</organism>
<keyword evidence="1" id="KW-1133">Transmembrane helix</keyword>
<dbReference type="AlphaFoldDB" id="A0A7U3WBG6"/>
<proteinExistence type="predicted"/>
<dbReference type="GeneID" id="60588882"/>
<protein>
    <submittedName>
        <fullName evidence="2">Uncharacterized protein</fullName>
    </submittedName>
</protein>
<evidence type="ECO:0000256" key="1">
    <source>
        <dbReference type="SAM" id="Phobius"/>
    </source>
</evidence>
<dbReference type="Proteomes" id="UP000595001">
    <property type="component" value="Chromosome"/>
</dbReference>
<dbReference type="RefSeq" id="WP_198063719.1">
    <property type="nucleotide sequence ID" value="NZ_CP065856.1"/>
</dbReference>
<feature type="transmembrane region" description="Helical" evidence="1">
    <location>
        <begin position="32"/>
        <end position="50"/>
    </location>
</feature>
<keyword evidence="1" id="KW-0472">Membrane</keyword>
<evidence type="ECO:0000313" key="3">
    <source>
        <dbReference type="Proteomes" id="UP000595001"/>
    </source>
</evidence>
<dbReference type="KEGG" id="hlt:I7X12_10275"/>
<keyword evidence="1" id="KW-0812">Transmembrane</keyword>
<reference evidence="2 3" key="1">
    <citation type="submission" date="2020-12" db="EMBL/GenBank/DDBJ databases">
        <title>Halosimplex halophilum sp. nov. and Halosimplex salinum sp. nov., two new members of the genus Halosimplex.</title>
        <authorList>
            <person name="Cui H.L."/>
        </authorList>
    </citation>
    <scope>NUCLEOTIDE SEQUENCE [LARGE SCALE GENOMIC DNA]</scope>
    <source>
        <strain evidence="2 3">YGH94</strain>
    </source>
</reference>
<accession>A0A7U3WBG6</accession>